<proteinExistence type="predicted"/>
<name>F8ET17_ZYMMT</name>
<evidence type="ECO:0000313" key="1">
    <source>
        <dbReference type="EMBL" id="AEI37921.1"/>
    </source>
</evidence>
<accession>F8ET17</accession>
<gene>
    <name evidence="1" type="ordered locus">Zymop_1025</name>
</gene>
<dbReference type="AlphaFoldDB" id="F8ET17"/>
<dbReference type="EMBL" id="CP002865">
    <property type="protein sequence ID" value="AEI37921.1"/>
    <property type="molecule type" value="Genomic_DNA"/>
</dbReference>
<dbReference type="STRING" id="579138.Zymop_1025"/>
<dbReference type="Pfam" id="PF10604">
    <property type="entry name" value="Polyketide_cyc2"/>
    <property type="match status" value="1"/>
</dbReference>
<dbReference type="CDD" id="cd07821">
    <property type="entry name" value="PYR_PYL_RCAR_like"/>
    <property type="match status" value="1"/>
</dbReference>
<dbReference type="Proteomes" id="UP000000491">
    <property type="component" value="Chromosome"/>
</dbReference>
<dbReference type="PANTHER" id="PTHR39332">
    <property type="entry name" value="BLL4707 PROTEIN"/>
    <property type="match status" value="1"/>
</dbReference>
<organism evidence="1 2">
    <name type="scientific">Zymomonas mobilis subsp. pomaceae (strain ATCC 29192 / DSM 22645 / JCM 10191 / CCUG 17912 / NBRC 13757 / NCIMB 11200 / NRRL B-4491 / Barker I)</name>
    <dbReference type="NCBI Taxonomy" id="579138"/>
    <lineage>
        <taxon>Bacteria</taxon>
        <taxon>Pseudomonadati</taxon>
        <taxon>Pseudomonadota</taxon>
        <taxon>Alphaproteobacteria</taxon>
        <taxon>Sphingomonadales</taxon>
        <taxon>Zymomonadaceae</taxon>
        <taxon>Zymomonas</taxon>
    </lineage>
</organism>
<dbReference type="KEGG" id="zmp:Zymop_1025"/>
<dbReference type="RefSeq" id="WP_013934316.1">
    <property type="nucleotide sequence ID" value="NC_015709.1"/>
</dbReference>
<sequence length="137" mass="15127">MIEVVGKIEVAVSADRAWRLLGGFDSLPLWIPMIETSVLEEGGRVRHLTAAGGITIRERMLTFDEQARLYTYAYVEGPDPVKNYIGKVSVEEKTSDSCVISWGSRFEPAGLSESEAIERYGNAYKSSVTHAKSILEA</sequence>
<dbReference type="InterPro" id="IPR023393">
    <property type="entry name" value="START-like_dom_sf"/>
</dbReference>
<dbReference type="InterPro" id="IPR019587">
    <property type="entry name" value="Polyketide_cyclase/dehydratase"/>
</dbReference>
<dbReference type="eggNOG" id="COG3832">
    <property type="taxonomic scope" value="Bacteria"/>
</dbReference>
<dbReference type="HOGENOM" id="CLU_106645_1_1_5"/>
<dbReference type="PANTHER" id="PTHR39332:SF7">
    <property type="entry name" value="SRPBCC FAMILY PROTEIN"/>
    <property type="match status" value="1"/>
</dbReference>
<dbReference type="SUPFAM" id="SSF55961">
    <property type="entry name" value="Bet v1-like"/>
    <property type="match status" value="1"/>
</dbReference>
<dbReference type="Gene3D" id="3.30.530.20">
    <property type="match status" value="1"/>
</dbReference>
<protein>
    <submittedName>
        <fullName evidence="1">Polyketide cyclase/dehydrase</fullName>
    </submittedName>
</protein>
<dbReference type="PATRIC" id="fig|579138.3.peg.1087"/>
<evidence type="ECO:0000313" key="2">
    <source>
        <dbReference type="Proteomes" id="UP000000491"/>
    </source>
</evidence>
<reference evidence="1 2" key="1">
    <citation type="journal article" date="2011" name="J. Bacteriol.">
        <title>Genome sequence of the ethanol-producing Zymomonas mobilis subsp. pomaceae lectotype strain ATCC 29192.</title>
        <authorList>
            <person name="Kouvelis V.N."/>
            <person name="Davenport K.W."/>
            <person name="Brettin T.S."/>
            <person name="Bruce D."/>
            <person name="Detter C."/>
            <person name="Han C.S."/>
            <person name="Nolan M."/>
            <person name="Tapia R."/>
            <person name="Damoulaki A."/>
            <person name="Kyrpides N.C."/>
            <person name="Typas M.A."/>
            <person name="Pappas K.M."/>
        </authorList>
    </citation>
    <scope>NUCLEOTIDE SEQUENCE [LARGE SCALE GENOMIC DNA]</scope>
    <source>
        <strain evidence="2">ATCC 29192 / DSM 22645 / JCM 10191 / CCUG 17912 / NBRC 13757 / NCIMB 11200 / NRRL B-4491 / Barker I</strain>
    </source>
</reference>